<feature type="chain" id="PRO_5029682500" evidence="2">
    <location>
        <begin position="24"/>
        <end position="197"/>
    </location>
</feature>
<organism evidence="4 5">
    <name type="scientific">Mucilaginibacter arboris</name>
    <dbReference type="NCBI Taxonomy" id="2682090"/>
    <lineage>
        <taxon>Bacteria</taxon>
        <taxon>Pseudomonadati</taxon>
        <taxon>Bacteroidota</taxon>
        <taxon>Sphingobacteriia</taxon>
        <taxon>Sphingobacteriales</taxon>
        <taxon>Sphingobacteriaceae</taxon>
        <taxon>Mucilaginibacter</taxon>
    </lineage>
</organism>
<keyword evidence="1 2" id="KW-0732">Signal</keyword>
<evidence type="ECO:0000313" key="5">
    <source>
        <dbReference type="Proteomes" id="UP000462014"/>
    </source>
</evidence>
<sequence>MKNLFKFSILSLAIAGLSYSAQAQNTTTSTPSTRTSKAVRFSIGPDAGFPVGSLSNTHNWNLGGSIQADFPVATGLDVTANAGFNNFFGKDYKIGPIDAKYNDINLIPVKVGLKYFPVENFYVQGEAGASFIANKNNIGANQSAAFTYAPQIGVLFPVGDKNYIDAGIRYESNTKFTTNGNSNNFFGIRVAYAFDLK</sequence>
<proteinExistence type="predicted"/>
<dbReference type="AlphaFoldDB" id="A0A7K1SS43"/>
<feature type="domain" description="Outer membrane protein beta-barrel" evidence="3">
    <location>
        <begin position="11"/>
        <end position="194"/>
    </location>
</feature>
<dbReference type="Pfam" id="PF13505">
    <property type="entry name" value="OMP_b-brl"/>
    <property type="match status" value="1"/>
</dbReference>
<comment type="caution">
    <text evidence="4">The sequence shown here is derived from an EMBL/GenBank/DDBJ whole genome shotgun (WGS) entry which is preliminary data.</text>
</comment>
<protein>
    <submittedName>
        <fullName evidence="4">Outer membrane beta-barrel protein</fullName>
    </submittedName>
</protein>
<gene>
    <name evidence="4" type="ORF">GO621_01105</name>
</gene>
<evidence type="ECO:0000313" key="4">
    <source>
        <dbReference type="EMBL" id="MVN20131.1"/>
    </source>
</evidence>
<dbReference type="EMBL" id="WPIK01000001">
    <property type="protein sequence ID" value="MVN20131.1"/>
    <property type="molecule type" value="Genomic_DNA"/>
</dbReference>
<name>A0A7K1SS43_9SPHI</name>
<accession>A0A7K1SS43</accession>
<dbReference type="InterPro" id="IPR027385">
    <property type="entry name" value="Beta-barrel_OMP"/>
</dbReference>
<dbReference type="RefSeq" id="WP_157563185.1">
    <property type="nucleotide sequence ID" value="NZ_WPIK01000001.1"/>
</dbReference>
<evidence type="ECO:0000256" key="1">
    <source>
        <dbReference type="ARBA" id="ARBA00022729"/>
    </source>
</evidence>
<keyword evidence="5" id="KW-1185">Reference proteome</keyword>
<reference evidence="4 5" key="1">
    <citation type="submission" date="2019-12" db="EMBL/GenBank/DDBJ databases">
        <title>Mucilaginibacter sp. HMF7410 genome sequencing and assembly.</title>
        <authorList>
            <person name="Kang H."/>
            <person name="Cha I."/>
            <person name="Kim H."/>
            <person name="Joh K."/>
        </authorList>
    </citation>
    <scope>NUCLEOTIDE SEQUENCE [LARGE SCALE GENOMIC DNA]</scope>
    <source>
        <strain evidence="4 5">HMF7410</strain>
    </source>
</reference>
<dbReference type="Proteomes" id="UP000462014">
    <property type="component" value="Unassembled WGS sequence"/>
</dbReference>
<feature type="signal peptide" evidence="2">
    <location>
        <begin position="1"/>
        <end position="23"/>
    </location>
</feature>
<evidence type="ECO:0000256" key="2">
    <source>
        <dbReference type="SAM" id="SignalP"/>
    </source>
</evidence>
<evidence type="ECO:0000259" key="3">
    <source>
        <dbReference type="Pfam" id="PF13505"/>
    </source>
</evidence>